<gene>
    <name evidence="1" type="ORF">C0068_08320</name>
</gene>
<proteinExistence type="predicted"/>
<dbReference type="Proteomes" id="UP000237222">
    <property type="component" value="Unassembled WGS sequence"/>
</dbReference>
<dbReference type="EMBL" id="PQGG01000019">
    <property type="protein sequence ID" value="POP53086.1"/>
    <property type="molecule type" value="Genomic_DNA"/>
</dbReference>
<evidence type="ECO:0000313" key="2">
    <source>
        <dbReference type="Proteomes" id="UP000237222"/>
    </source>
</evidence>
<dbReference type="AlphaFoldDB" id="A0A2S4HGH4"/>
<name>A0A2S4HGH4_9GAMM</name>
<evidence type="ECO:0000313" key="1">
    <source>
        <dbReference type="EMBL" id="POP53086.1"/>
    </source>
</evidence>
<comment type="caution">
    <text evidence="1">The sequence shown here is derived from an EMBL/GenBank/DDBJ whole genome shotgun (WGS) entry which is preliminary data.</text>
</comment>
<accession>A0A2S4HGH4</accession>
<protein>
    <submittedName>
        <fullName evidence="1">Uncharacterized protein</fullName>
    </submittedName>
</protein>
<sequence>MKDNKVVEFTGAEATLACGITNAYFTNLLLKQSQGQNTEDPEVKAACLSEARQAVLDEIKLGQAQQKQISQL</sequence>
<dbReference type="RefSeq" id="WP_103684028.1">
    <property type="nucleotide sequence ID" value="NZ_PQGG01000019.1"/>
</dbReference>
<reference evidence="1" key="1">
    <citation type="submission" date="2018-01" db="EMBL/GenBank/DDBJ databases">
        <authorList>
            <person name="Yu X.-D."/>
        </authorList>
    </citation>
    <scope>NUCLEOTIDE SEQUENCE</scope>
    <source>
        <strain evidence="1">ZX-21</strain>
    </source>
</reference>
<organism evidence="1 2">
    <name type="scientific">Zhongshania marina</name>
    <dbReference type="NCBI Taxonomy" id="2304603"/>
    <lineage>
        <taxon>Bacteria</taxon>
        <taxon>Pseudomonadati</taxon>
        <taxon>Pseudomonadota</taxon>
        <taxon>Gammaproteobacteria</taxon>
        <taxon>Cellvibrionales</taxon>
        <taxon>Spongiibacteraceae</taxon>
        <taxon>Zhongshania</taxon>
    </lineage>
</organism>